<keyword evidence="2" id="KW-1185">Reference proteome</keyword>
<sequence length="102" mass="11396">FSYPLLGWAVRVGERKSLILKTSILKSKESEEGKLSAVLECDSNSTPFKILRKVTLWRAHYCLSLASTVESVEDLRDSGLPCGGCQLFEFAYLQLVNLAEIK</sequence>
<organism evidence="1 2">
    <name type="scientific">Gossypium darwinii</name>
    <name type="common">Darwin's cotton</name>
    <name type="synonym">Gossypium barbadense var. darwinii</name>
    <dbReference type="NCBI Taxonomy" id="34276"/>
    <lineage>
        <taxon>Eukaryota</taxon>
        <taxon>Viridiplantae</taxon>
        <taxon>Streptophyta</taxon>
        <taxon>Embryophyta</taxon>
        <taxon>Tracheophyta</taxon>
        <taxon>Spermatophyta</taxon>
        <taxon>Magnoliopsida</taxon>
        <taxon>eudicotyledons</taxon>
        <taxon>Gunneridae</taxon>
        <taxon>Pentapetalae</taxon>
        <taxon>rosids</taxon>
        <taxon>malvids</taxon>
        <taxon>Malvales</taxon>
        <taxon>Malvaceae</taxon>
        <taxon>Malvoideae</taxon>
        <taxon>Gossypium</taxon>
    </lineage>
</organism>
<evidence type="ECO:0000313" key="2">
    <source>
        <dbReference type="Proteomes" id="UP000323506"/>
    </source>
</evidence>
<evidence type="ECO:0000313" key="1">
    <source>
        <dbReference type="EMBL" id="TYG80094.1"/>
    </source>
</evidence>
<gene>
    <name evidence="1" type="ORF">ES288_D02G189000v1</name>
</gene>
<dbReference type="Proteomes" id="UP000323506">
    <property type="component" value="Chromosome D02"/>
</dbReference>
<accession>A0A5D2DFI2</accession>
<reference evidence="1 2" key="1">
    <citation type="submission" date="2019-06" db="EMBL/GenBank/DDBJ databases">
        <title>WGS assembly of Gossypium darwinii.</title>
        <authorList>
            <person name="Chen Z.J."/>
            <person name="Sreedasyam A."/>
            <person name="Ando A."/>
            <person name="Song Q."/>
            <person name="De L."/>
            <person name="Hulse-Kemp A."/>
            <person name="Ding M."/>
            <person name="Ye W."/>
            <person name="Kirkbride R."/>
            <person name="Jenkins J."/>
            <person name="Plott C."/>
            <person name="Lovell J."/>
            <person name="Lin Y.-M."/>
            <person name="Vaughn R."/>
            <person name="Liu B."/>
            <person name="Li W."/>
            <person name="Simpson S."/>
            <person name="Scheffler B."/>
            <person name="Saski C."/>
            <person name="Grover C."/>
            <person name="Hu G."/>
            <person name="Conover J."/>
            <person name="Carlson J."/>
            <person name="Shu S."/>
            <person name="Boston L."/>
            <person name="Williams M."/>
            <person name="Peterson D."/>
            <person name="Mcgee K."/>
            <person name="Jones D."/>
            <person name="Wendel J."/>
            <person name="Stelly D."/>
            <person name="Grimwood J."/>
            <person name="Schmutz J."/>
        </authorList>
    </citation>
    <scope>NUCLEOTIDE SEQUENCE [LARGE SCALE GENOMIC DNA]</scope>
    <source>
        <strain evidence="1">1808015.09</strain>
    </source>
</reference>
<proteinExistence type="predicted"/>
<protein>
    <submittedName>
        <fullName evidence="1">Uncharacterized protein</fullName>
    </submittedName>
</protein>
<dbReference type="EMBL" id="CM017702">
    <property type="protein sequence ID" value="TYG80094.1"/>
    <property type="molecule type" value="Genomic_DNA"/>
</dbReference>
<name>A0A5D2DFI2_GOSDA</name>
<feature type="non-terminal residue" evidence="1">
    <location>
        <position position="1"/>
    </location>
</feature>
<feature type="non-terminal residue" evidence="1">
    <location>
        <position position="102"/>
    </location>
</feature>
<dbReference type="AlphaFoldDB" id="A0A5D2DFI2"/>